<reference evidence="4 5" key="1">
    <citation type="submission" date="2021-01" db="EMBL/GenBank/DDBJ databases">
        <title>Biogeographic distribution of Paracoccus.</title>
        <authorList>
            <person name="Hollensteiner J."/>
            <person name="Leineberger J."/>
            <person name="Brinkhoff T."/>
            <person name="Daniel R."/>
        </authorList>
    </citation>
    <scope>NUCLEOTIDE SEQUENCE [LARGE SCALE GENOMIC DNA]</scope>
    <source>
        <strain evidence="4 5">LMG25392</strain>
    </source>
</reference>
<dbReference type="InterPro" id="IPR050109">
    <property type="entry name" value="HTH-type_TetR-like_transc_reg"/>
</dbReference>
<evidence type="ECO:0000256" key="2">
    <source>
        <dbReference type="PROSITE-ProRule" id="PRU00335"/>
    </source>
</evidence>
<feature type="domain" description="HTH tetR-type" evidence="3">
    <location>
        <begin position="10"/>
        <end position="70"/>
    </location>
</feature>
<name>A0ABY7SYE6_9RHOB</name>
<dbReference type="Gene3D" id="1.10.357.10">
    <property type="entry name" value="Tetracycline Repressor, domain 2"/>
    <property type="match status" value="1"/>
</dbReference>
<dbReference type="RefSeq" id="WP_272859501.1">
    <property type="nucleotide sequence ID" value="NZ_CP067134.1"/>
</dbReference>
<dbReference type="Gene3D" id="1.10.10.60">
    <property type="entry name" value="Homeodomain-like"/>
    <property type="match status" value="1"/>
</dbReference>
<proteinExistence type="predicted"/>
<gene>
    <name evidence="4" type="ORF">JHW45_03050</name>
</gene>
<keyword evidence="1 2" id="KW-0238">DNA-binding</keyword>
<dbReference type="SUPFAM" id="SSF46689">
    <property type="entry name" value="Homeodomain-like"/>
    <property type="match status" value="1"/>
</dbReference>
<dbReference type="InterPro" id="IPR009057">
    <property type="entry name" value="Homeodomain-like_sf"/>
</dbReference>
<feature type="DNA-binding region" description="H-T-H motif" evidence="2">
    <location>
        <begin position="33"/>
        <end position="52"/>
    </location>
</feature>
<dbReference type="EMBL" id="CP067134">
    <property type="protein sequence ID" value="WCR11397.1"/>
    <property type="molecule type" value="Genomic_DNA"/>
</dbReference>
<dbReference type="Pfam" id="PF00440">
    <property type="entry name" value="TetR_N"/>
    <property type="match status" value="1"/>
</dbReference>
<evidence type="ECO:0000313" key="4">
    <source>
        <dbReference type="EMBL" id="WCR11397.1"/>
    </source>
</evidence>
<dbReference type="PANTHER" id="PTHR30055">
    <property type="entry name" value="HTH-TYPE TRANSCRIPTIONAL REGULATOR RUTR"/>
    <property type="match status" value="1"/>
</dbReference>
<dbReference type="Pfam" id="PF14246">
    <property type="entry name" value="TetR_C_7"/>
    <property type="match status" value="1"/>
</dbReference>
<sequence length="226" mass="24676">MTPTPTGRTGRKWDQALRGARDIFFRDGYSGASVDDIARAAGVSKATLYTYFPEKSTMYHEVVRNELDRLAQTAPIDIDPGLSARQALPLIGRQIACWLSQPPVASLHRITLAEALRFPELVASWREIRDRLLHDPVRRHLERWSAQGELDIPDAALAAEQLIALSATVVQDGAIFGMAARTRTTGTRAPGPDDPAIARIGDSAARLFLIAHRPRNGDCSLSTASA</sequence>
<dbReference type="InterPro" id="IPR039536">
    <property type="entry name" value="TetR_C_Proteobacteria"/>
</dbReference>
<dbReference type="PANTHER" id="PTHR30055:SF146">
    <property type="entry name" value="HTH-TYPE TRANSCRIPTIONAL DUAL REGULATOR CECR"/>
    <property type="match status" value="1"/>
</dbReference>
<dbReference type="InterPro" id="IPR036271">
    <property type="entry name" value="Tet_transcr_reg_TetR-rel_C_sf"/>
</dbReference>
<evidence type="ECO:0000259" key="3">
    <source>
        <dbReference type="PROSITE" id="PS50977"/>
    </source>
</evidence>
<dbReference type="PRINTS" id="PR00455">
    <property type="entry name" value="HTHTETR"/>
</dbReference>
<organism evidence="4 5">
    <name type="scientific">Paracoccus stylophorae</name>
    <dbReference type="NCBI Taxonomy" id="659350"/>
    <lineage>
        <taxon>Bacteria</taxon>
        <taxon>Pseudomonadati</taxon>
        <taxon>Pseudomonadota</taxon>
        <taxon>Alphaproteobacteria</taxon>
        <taxon>Rhodobacterales</taxon>
        <taxon>Paracoccaceae</taxon>
        <taxon>Paracoccus</taxon>
    </lineage>
</organism>
<dbReference type="Proteomes" id="UP001218412">
    <property type="component" value="Chromosome"/>
</dbReference>
<evidence type="ECO:0000256" key="1">
    <source>
        <dbReference type="ARBA" id="ARBA00023125"/>
    </source>
</evidence>
<dbReference type="PROSITE" id="PS50977">
    <property type="entry name" value="HTH_TETR_2"/>
    <property type="match status" value="1"/>
</dbReference>
<dbReference type="InterPro" id="IPR001647">
    <property type="entry name" value="HTH_TetR"/>
</dbReference>
<keyword evidence="5" id="KW-1185">Reference proteome</keyword>
<evidence type="ECO:0000313" key="5">
    <source>
        <dbReference type="Proteomes" id="UP001218412"/>
    </source>
</evidence>
<dbReference type="SUPFAM" id="SSF48498">
    <property type="entry name" value="Tetracyclin repressor-like, C-terminal domain"/>
    <property type="match status" value="1"/>
</dbReference>
<protein>
    <submittedName>
        <fullName evidence="4">TetR/AcrR family transcriptional regulator</fullName>
    </submittedName>
</protein>
<accession>A0ABY7SYE6</accession>